<dbReference type="InterPro" id="IPR001270">
    <property type="entry name" value="ClpA/B"/>
</dbReference>
<dbReference type="RefSeq" id="WP_425566150.1">
    <property type="nucleotide sequence ID" value="NZ_BAAAHE010000023.1"/>
</dbReference>
<dbReference type="EMBL" id="BAAAHE010000023">
    <property type="protein sequence ID" value="GAA0623588.1"/>
    <property type="molecule type" value="Genomic_DNA"/>
</dbReference>
<evidence type="ECO:0000313" key="5">
    <source>
        <dbReference type="EMBL" id="GAA0623588.1"/>
    </source>
</evidence>
<dbReference type="SUPFAM" id="SSF52540">
    <property type="entry name" value="P-loop containing nucleoside triphosphate hydrolases"/>
    <property type="match status" value="1"/>
</dbReference>
<dbReference type="InterPro" id="IPR027417">
    <property type="entry name" value="P-loop_NTPase"/>
</dbReference>
<proteinExistence type="inferred from homology"/>
<reference evidence="5 6" key="1">
    <citation type="journal article" date="2019" name="Int. J. Syst. Evol. Microbiol.">
        <title>The Global Catalogue of Microorganisms (GCM) 10K type strain sequencing project: providing services to taxonomists for standard genome sequencing and annotation.</title>
        <authorList>
            <consortium name="The Broad Institute Genomics Platform"/>
            <consortium name="The Broad Institute Genome Sequencing Center for Infectious Disease"/>
            <person name="Wu L."/>
            <person name="Ma J."/>
        </authorList>
    </citation>
    <scope>NUCLEOTIDE SEQUENCE [LARGE SCALE GENOMIC DNA]</scope>
    <source>
        <strain evidence="5 6">JCM 10671</strain>
    </source>
</reference>
<dbReference type="Proteomes" id="UP001500957">
    <property type="component" value="Unassembled WGS sequence"/>
</dbReference>
<evidence type="ECO:0000259" key="4">
    <source>
        <dbReference type="SMART" id="SM00382"/>
    </source>
</evidence>
<comment type="similarity">
    <text evidence="1">Belongs to the CbbQ/NirQ/NorQ/GpvN family.</text>
</comment>
<sequence>MTTEATSESPYYLAAGSEQKAIRIACERGLAVMLTGPTGCGKTRLVRSIAAELDRPLVTVSCHDDLTASDLLGRYLVVGGDVRWVDGPLTTAVREGSVCYLDEVAEARRDTLAVLHSLLDDRRELFLDRTGESVPAAPGFALLASYNPESRSLLKELKPSFRQRFVTLSVTYLPPEQEALVVQHESGVPEDVATALVRSAVALRRSEHAGIEPPSTRLLVAAASLVAAGLPLESAVRIGLVNPLSVEGAVALALDELLRAEGVLT</sequence>
<accession>A0ABN1GYG2</accession>
<name>A0ABN1GYG2_9ACTN</name>
<evidence type="ECO:0000256" key="2">
    <source>
        <dbReference type="ARBA" id="ARBA00022741"/>
    </source>
</evidence>
<protein>
    <submittedName>
        <fullName evidence="5">CbbQ/NirQ/NorQ/GpvN family protein</fullName>
    </submittedName>
</protein>
<keyword evidence="6" id="KW-1185">Reference proteome</keyword>
<gene>
    <name evidence="5" type="ORF">GCM10009547_28330</name>
</gene>
<dbReference type="Pfam" id="PF07728">
    <property type="entry name" value="AAA_5"/>
    <property type="match status" value="1"/>
</dbReference>
<dbReference type="CDD" id="cd00009">
    <property type="entry name" value="AAA"/>
    <property type="match status" value="1"/>
</dbReference>
<evidence type="ECO:0000313" key="6">
    <source>
        <dbReference type="Proteomes" id="UP001500957"/>
    </source>
</evidence>
<dbReference type="PRINTS" id="PR00300">
    <property type="entry name" value="CLPPROTEASEA"/>
</dbReference>
<keyword evidence="3" id="KW-0067">ATP-binding</keyword>
<dbReference type="InterPro" id="IPR003593">
    <property type="entry name" value="AAA+_ATPase"/>
</dbReference>
<dbReference type="SMART" id="SM00382">
    <property type="entry name" value="AAA"/>
    <property type="match status" value="1"/>
</dbReference>
<feature type="domain" description="AAA+ ATPase" evidence="4">
    <location>
        <begin position="28"/>
        <end position="171"/>
    </location>
</feature>
<evidence type="ECO:0000256" key="1">
    <source>
        <dbReference type="ARBA" id="ARBA00009417"/>
    </source>
</evidence>
<comment type="caution">
    <text evidence="5">The sequence shown here is derived from an EMBL/GenBank/DDBJ whole genome shotgun (WGS) entry which is preliminary data.</text>
</comment>
<dbReference type="PANTHER" id="PTHR42759:SF7">
    <property type="entry name" value="DENITRIFICATION REGULATORY PROTEIN NIRQ"/>
    <property type="match status" value="1"/>
</dbReference>
<dbReference type="InterPro" id="IPR011704">
    <property type="entry name" value="ATPase_dyneun-rel_AAA"/>
</dbReference>
<dbReference type="PANTHER" id="PTHR42759">
    <property type="entry name" value="MOXR FAMILY PROTEIN"/>
    <property type="match status" value="1"/>
</dbReference>
<dbReference type="InterPro" id="IPR050764">
    <property type="entry name" value="CbbQ/NirQ/NorQ/GpvN"/>
</dbReference>
<dbReference type="InterPro" id="IPR013615">
    <property type="entry name" value="CbbQ_C"/>
</dbReference>
<organism evidence="5 6">
    <name type="scientific">Sporichthya brevicatena</name>
    <dbReference type="NCBI Taxonomy" id="171442"/>
    <lineage>
        <taxon>Bacteria</taxon>
        <taxon>Bacillati</taxon>
        <taxon>Actinomycetota</taxon>
        <taxon>Actinomycetes</taxon>
        <taxon>Sporichthyales</taxon>
        <taxon>Sporichthyaceae</taxon>
        <taxon>Sporichthya</taxon>
    </lineage>
</organism>
<dbReference type="Pfam" id="PF08406">
    <property type="entry name" value="CbbQ_C"/>
    <property type="match status" value="1"/>
</dbReference>
<dbReference type="Gene3D" id="3.40.50.300">
    <property type="entry name" value="P-loop containing nucleotide triphosphate hydrolases"/>
    <property type="match status" value="1"/>
</dbReference>
<evidence type="ECO:0000256" key="3">
    <source>
        <dbReference type="ARBA" id="ARBA00022840"/>
    </source>
</evidence>
<keyword evidence="2" id="KW-0547">Nucleotide-binding</keyword>